<dbReference type="PANTHER" id="PTHR10434">
    <property type="entry name" value="1-ACYL-SN-GLYCEROL-3-PHOSPHATE ACYLTRANSFERASE"/>
    <property type="match status" value="1"/>
</dbReference>
<evidence type="ECO:0000313" key="5">
    <source>
        <dbReference type="Proteomes" id="UP000239494"/>
    </source>
</evidence>
<keyword evidence="2 4" id="KW-0012">Acyltransferase</keyword>
<dbReference type="GO" id="GO:0006654">
    <property type="term" value="P:phosphatidic acid biosynthetic process"/>
    <property type="evidence" value="ECO:0007669"/>
    <property type="project" value="TreeGrafter"/>
</dbReference>
<organism evidence="4 5">
    <name type="scientific">Umezawaea tangerina</name>
    <dbReference type="NCBI Taxonomy" id="84725"/>
    <lineage>
        <taxon>Bacteria</taxon>
        <taxon>Bacillati</taxon>
        <taxon>Actinomycetota</taxon>
        <taxon>Actinomycetes</taxon>
        <taxon>Pseudonocardiales</taxon>
        <taxon>Pseudonocardiaceae</taxon>
        <taxon>Umezawaea</taxon>
    </lineage>
</organism>
<dbReference type="InterPro" id="IPR002123">
    <property type="entry name" value="Plipid/glycerol_acylTrfase"/>
</dbReference>
<sequence>MTLLSTVMTRVVAPIARMVYRPTVEGLENIPGTGPVILAANHLSFVDSMVIPIVVPRRVYFLAKAEYFEGTGFRGAVSRWFFSGMGNIPVRRGQGRSARDSLDTVIKVLADGDAFGIYPEGTRSLDGMLHRGRTGVARIALESGAPVVPIGLVGTDKVMAVGRKLPKIVPVTVRFGKPLDFSRYAGMQDSLPVLRSVTDQIVYNILELSGQDYVDNYQATPSAA</sequence>
<accession>A0A2T0SKV0</accession>
<feature type="domain" description="Phospholipid/glycerol acyltransferase" evidence="3">
    <location>
        <begin position="36"/>
        <end position="155"/>
    </location>
</feature>
<proteinExistence type="predicted"/>
<dbReference type="PANTHER" id="PTHR10434:SF11">
    <property type="entry name" value="1-ACYL-SN-GLYCEROL-3-PHOSPHATE ACYLTRANSFERASE"/>
    <property type="match status" value="1"/>
</dbReference>
<dbReference type="Proteomes" id="UP000239494">
    <property type="component" value="Unassembled WGS sequence"/>
</dbReference>
<dbReference type="SUPFAM" id="SSF69593">
    <property type="entry name" value="Glycerol-3-phosphate (1)-acyltransferase"/>
    <property type="match status" value="1"/>
</dbReference>
<evidence type="ECO:0000259" key="3">
    <source>
        <dbReference type="SMART" id="SM00563"/>
    </source>
</evidence>
<evidence type="ECO:0000256" key="1">
    <source>
        <dbReference type="ARBA" id="ARBA00022679"/>
    </source>
</evidence>
<gene>
    <name evidence="4" type="ORF">CLV43_11865</name>
</gene>
<dbReference type="CDD" id="cd07989">
    <property type="entry name" value="LPLAT_AGPAT-like"/>
    <property type="match status" value="1"/>
</dbReference>
<protein>
    <submittedName>
        <fullName evidence="4">1-acyl-sn-glycerol-3-phosphate acyltransferase</fullName>
    </submittedName>
</protein>
<reference evidence="4 5" key="1">
    <citation type="submission" date="2018-03" db="EMBL/GenBank/DDBJ databases">
        <title>Genomic Encyclopedia of Archaeal and Bacterial Type Strains, Phase II (KMG-II): from individual species to whole genera.</title>
        <authorList>
            <person name="Goeker M."/>
        </authorList>
    </citation>
    <scope>NUCLEOTIDE SEQUENCE [LARGE SCALE GENOMIC DNA]</scope>
    <source>
        <strain evidence="4 5">DSM 44720</strain>
    </source>
</reference>
<keyword evidence="1 4" id="KW-0808">Transferase</keyword>
<dbReference type="SMART" id="SM00563">
    <property type="entry name" value="PlsC"/>
    <property type="match status" value="1"/>
</dbReference>
<evidence type="ECO:0000256" key="2">
    <source>
        <dbReference type="ARBA" id="ARBA00023315"/>
    </source>
</evidence>
<dbReference type="AlphaFoldDB" id="A0A2T0SKV0"/>
<dbReference type="EMBL" id="PVTF01000018">
    <property type="protein sequence ID" value="PRY34039.1"/>
    <property type="molecule type" value="Genomic_DNA"/>
</dbReference>
<dbReference type="Pfam" id="PF01553">
    <property type="entry name" value="Acyltransferase"/>
    <property type="match status" value="1"/>
</dbReference>
<dbReference type="GO" id="GO:0005886">
    <property type="term" value="C:plasma membrane"/>
    <property type="evidence" value="ECO:0007669"/>
    <property type="project" value="TreeGrafter"/>
</dbReference>
<evidence type="ECO:0000313" key="4">
    <source>
        <dbReference type="EMBL" id="PRY34039.1"/>
    </source>
</evidence>
<dbReference type="GO" id="GO:0003841">
    <property type="term" value="F:1-acylglycerol-3-phosphate O-acyltransferase activity"/>
    <property type="evidence" value="ECO:0007669"/>
    <property type="project" value="TreeGrafter"/>
</dbReference>
<keyword evidence="5" id="KW-1185">Reference proteome</keyword>
<name>A0A2T0SKV0_9PSEU</name>
<comment type="caution">
    <text evidence="4">The sequence shown here is derived from an EMBL/GenBank/DDBJ whole genome shotgun (WGS) entry which is preliminary data.</text>
</comment>